<dbReference type="InterPro" id="IPR054235">
    <property type="entry name" value="DUF6962"/>
</dbReference>
<proteinExistence type="predicted"/>
<dbReference type="RefSeq" id="WP_188463964.1">
    <property type="nucleotide sequence ID" value="NZ_BAABHU010000008.1"/>
</dbReference>
<evidence type="ECO:0008006" key="4">
    <source>
        <dbReference type="Google" id="ProtNLM"/>
    </source>
</evidence>
<evidence type="ECO:0000313" key="2">
    <source>
        <dbReference type="EMBL" id="GGC38834.1"/>
    </source>
</evidence>
<evidence type="ECO:0000256" key="1">
    <source>
        <dbReference type="SAM" id="Phobius"/>
    </source>
</evidence>
<name>A0ABQ1MGY6_9BACT</name>
<feature type="transmembrane region" description="Helical" evidence="1">
    <location>
        <begin position="116"/>
        <end position="137"/>
    </location>
</feature>
<keyword evidence="1" id="KW-1133">Transmembrane helix</keyword>
<keyword evidence="1" id="KW-0472">Membrane</keyword>
<dbReference type="EMBL" id="BMEC01000008">
    <property type="protein sequence ID" value="GGC38834.1"/>
    <property type="molecule type" value="Genomic_DNA"/>
</dbReference>
<keyword evidence="3" id="KW-1185">Reference proteome</keyword>
<keyword evidence="1" id="KW-0812">Transmembrane</keyword>
<feature type="transmembrane region" description="Helical" evidence="1">
    <location>
        <begin position="78"/>
        <end position="95"/>
    </location>
</feature>
<comment type="caution">
    <text evidence="2">The sequence shown here is derived from an EMBL/GenBank/DDBJ whole genome shotgun (WGS) entry which is preliminary data.</text>
</comment>
<feature type="transmembrane region" description="Helical" evidence="1">
    <location>
        <begin position="49"/>
        <end position="72"/>
    </location>
</feature>
<feature type="transmembrane region" description="Helical" evidence="1">
    <location>
        <begin position="143"/>
        <end position="159"/>
    </location>
</feature>
<protein>
    <recommendedName>
        <fullName evidence="4">DUF2306 domain-containing protein</fullName>
    </recommendedName>
</protein>
<dbReference type="Pfam" id="PF22285">
    <property type="entry name" value="DUF6962"/>
    <property type="match status" value="1"/>
</dbReference>
<gene>
    <name evidence="2" type="ORF">GCM10011506_25320</name>
</gene>
<accession>A0ABQ1MGY6</accession>
<evidence type="ECO:0000313" key="3">
    <source>
        <dbReference type="Proteomes" id="UP000636010"/>
    </source>
</evidence>
<sequence length="227" mass="26471">MHEIISIELLGIRIDEPMVTLTDLLVSVLCFIFFYKLHRRPEQQLIIVYFKYYFLVMGMATTFGGLVGHAFYYEFSKSWKLLGWIISMVAIMLIERAAIEHTQIVLKKKYIKTLRVVNLVEFSIFLILTLYTLNFFYVQLHSGYGLMFVVFTIEFLLFLKTRNETSKYIMAGIGFAALSALTFSTQFTLHPWFNYLAFSHVWMAVASVFIYLGVKKVEVVKQEKALV</sequence>
<organism evidence="2 3">
    <name type="scientific">Marivirga lumbricoides</name>
    <dbReference type="NCBI Taxonomy" id="1046115"/>
    <lineage>
        <taxon>Bacteria</taxon>
        <taxon>Pseudomonadati</taxon>
        <taxon>Bacteroidota</taxon>
        <taxon>Cytophagia</taxon>
        <taxon>Cytophagales</taxon>
        <taxon>Marivirgaceae</taxon>
        <taxon>Marivirga</taxon>
    </lineage>
</organism>
<dbReference type="Proteomes" id="UP000636010">
    <property type="component" value="Unassembled WGS sequence"/>
</dbReference>
<reference evidence="3" key="1">
    <citation type="journal article" date="2019" name="Int. J. Syst. Evol. Microbiol.">
        <title>The Global Catalogue of Microorganisms (GCM) 10K type strain sequencing project: providing services to taxonomists for standard genome sequencing and annotation.</title>
        <authorList>
            <consortium name="The Broad Institute Genomics Platform"/>
            <consortium name="The Broad Institute Genome Sequencing Center for Infectious Disease"/>
            <person name="Wu L."/>
            <person name="Ma J."/>
        </authorList>
    </citation>
    <scope>NUCLEOTIDE SEQUENCE [LARGE SCALE GENOMIC DNA]</scope>
    <source>
        <strain evidence="3">CGMCC 1.10832</strain>
    </source>
</reference>
<feature type="transmembrane region" description="Helical" evidence="1">
    <location>
        <begin position="18"/>
        <end position="37"/>
    </location>
</feature>
<feature type="transmembrane region" description="Helical" evidence="1">
    <location>
        <begin position="195"/>
        <end position="214"/>
    </location>
</feature>
<feature type="transmembrane region" description="Helical" evidence="1">
    <location>
        <begin position="168"/>
        <end position="189"/>
    </location>
</feature>